<feature type="binding site" evidence="6">
    <location>
        <position position="98"/>
    </location>
    <ligand>
        <name>S-adenosyl-L-methionine</name>
        <dbReference type="ChEBI" id="CHEBI:59789"/>
    </ligand>
</feature>
<dbReference type="InterPro" id="IPR003682">
    <property type="entry name" value="rRNA_ssu_MeTfrase_G"/>
</dbReference>
<dbReference type="RefSeq" id="WP_118019741.1">
    <property type="nucleotide sequence ID" value="NZ_CAUHGS010000030.1"/>
</dbReference>
<comment type="caution">
    <text evidence="6">Lacks conserved residue(s) required for the propagation of feature annotation.</text>
</comment>
<feature type="binding site" evidence="6">
    <location>
        <position position="168"/>
    </location>
    <ligand>
        <name>S-adenosyl-L-methionine</name>
        <dbReference type="ChEBI" id="CHEBI:59789"/>
    </ligand>
</feature>
<evidence type="ECO:0000313" key="8">
    <source>
        <dbReference type="Proteomes" id="UP000284543"/>
    </source>
</evidence>
<comment type="function">
    <text evidence="6">Specifically methylates the N7 position of a guanine in 16S rRNA.</text>
</comment>
<proteinExistence type="inferred from homology"/>
<dbReference type="HAMAP" id="MF_00074">
    <property type="entry name" value="16SrRNA_methyltr_G"/>
    <property type="match status" value="1"/>
</dbReference>
<dbReference type="CDD" id="cd02440">
    <property type="entry name" value="AdoMet_MTases"/>
    <property type="match status" value="1"/>
</dbReference>
<name>A0A412YTK6_9FIRM</name>
<sequence length="259" mass="28817">MTDTFRQQMDRELGLLGIKLSEKQLEQFFTYYEMLVEKNKVMNLTAITDETGVVSKHFGDSLSLFRVLKRVMDSGDGCDGSRVYEEELLEGKSVIDVGTGAGFPGIPLKIAFPGIKLTLLDSLNKRVKFLEEVCDALELKNVEFIHGRAEDIGRQKEHREMYDLCVSRAVANLASLSEYCMPFVKIGGFFVPYKSGEIEDELKSAGRAVGILGGELEFVDKFMLPGTDASRSLVVIKKVKGISKKYPRKAGMPTKEPLG</sequence>
<dbReference type="PANTHER" id="PTHR31760:SF0">
    <property type="entry name" value="S-ADENOSYL-L-METHIONINE-DEPENDENT METHYLTRANSFERASES SUPERFAMILY PROTEIN"/>
    <property type="match status" value="1"/>
</dbReference>
<dbReference type="EMBL" id="QRZM01000027">
    <property type="protein sequence ID" value="RGV68769.1"/>
    <property type="molecule type" value="Genomic_DNA"/>
</dbReference>
<evidence type="ECO:0000256" key="1">
    <source>
        <dbReference type="ARBA" id="ARBA00022490"/>
    </source>
</evidence>
<dbReference type="GO" id="GO:0005829">
    <property type="term" value="C:cytosol"/>
    <property type="evidence" value="ECO:0007669"/>
    <property type="project" value="TreeGrafter"/>
</dbReference>
<evidence type="ECO:0000256" key="5">
    <source>
        <dbReference type="ARBA" id="ARBA00022691"/>
    </source>
</evidence>
<dbReference type="Proteomes" id="UP000284543">
    <property type="component" value="Unassembled WGS sequence"/>
</dbReference>
<dbReference type="AlphaFoldDB" id="A0A412YTK6"/>
<keyword evidence="5 6" id="KW-0949">S-adenosyl-L-methionine</keyword>
<dbReference type="FunFam" id="3.40.50.150:FF:000041">
    <property type="entry name" value="Ribosomal RNA small subunit methyltransferase G"/>
    <property type="match status" value="1"/>
</dbReference>
<dbReference type="Pfam" id="PF02527">
    <property type="entry name" value="GidB"/>
    <property type="match status" value="1"/>
</dbReference>
<keyword evidence="2 6" id="KW-0698">rRNA processing</keyword>
<accession>A0A412YTK6</accession>
<evidence type="ECO:0000313" key="7">
    <source>
        <dbReference type="EMBL" id="RGV68769.1"/>
    </source>
</evidence>
<evidence type="ECO:0000256" key="6">
    <source>
        <dbReference type="HAMAP-Rule" id="MF_00074"/>
    </source>
</evidence>
<protein>
    <recommendedName>
        <fullName evidence="6">Ribosomal RNA small subunit methyltransferase G</fullName>
        <ecNumber evidence="6">2.1.1.-</ecNumber>
    </recommendedName>
    <alternativeName>
        <fullName evidence="6">16S rRNA 7-methylguanosine methyltransferase</fullName>
        <shortName evidence="6">16S rRNA m7G methyltransferase</shortName>
    </alternativeName>
</protein>
<feature type="binding site" evidence="6">
    <location>
        <begin position="149"/>
        <end position="150"/>
    </location>
    <ligand>
        <name>S-adenosyl-L-methionine</name>
        <dbReference type="ChEBI" id="CHEBI:59789"/>
    </ligand>
</feature>
<dbReference type="PIRSF" id="PIRSF003078">
    <property type="entry name" value="GidB"/>
    <property type="match status" value="1"/>
</dbReference>
<evidence type="ECO:0000256" key="4">
    <source>
        <dbReference type="ARBA" id="ARBA00022679"/>
    </source>
</evidence>
<feature type="binding site" evidence="6">
    <location>
        <position position="103"/>
    </location>
    <ligand>
        <name>S-adenosyl-L-methionine</name>
        <dbReference type="ChEBI" id="CHEBI:59789"/>
    </ligand>
</feature>
<dbReference type="GO" id="GO:0070043">
    <property type="term" value="F:rRNA (guanine-N7-)-methyltransferase activity"/>
    <property type="evidence" value="ECO:0007669"/>
    <property type="project" value="UniProtKB-UniRule"/>
</dbReference>
<dbReference type="SUPFAM" id="SSF53335">
    <property type="entry name" value="S-adenosyl-L-methionine-dependent methyltransferases"/>
    <property type="match status" value="1"/>
</dbReference>
<evidence type="ECO:0000256" key="2">
    <source>
        <dbReference type="ARBA" id="ARBA00022552"/>
    </source>
</evidence>
<dbReference type="NCBIfam" id="TIGR00138">
    <property type="entry name" value="rsmG_gidB"/>
    <property type="match status" value="1"/>
</dbReference>
<keyword evidence="4 6" id="KW-0808">Transferase</keyword>
<dbReference type="Gene3D" id="3.40.50.150">
    <property type="entry name" value="Vaccinia Virus protein VP39"/>
    <property type="match status" value="1"/>
</dbReference>
<gene>
    <name evidence="6" type="primary">rsmG</name>
    <name evidence="7" type="ORF">DWW02_28955</name>
</gene>
<dbReference type="InterPro" id="IPR029063">
    <property type="entry name" value="SAM-dependent_MTases_sf"/>
</dbReference>
<comment type="similarity">
    <text evidence="6">Belongs to the methyltransferase superfamily. RNA methyltransferase RsmG family.</text>
</comment>
<organism evidence="7 8">
    <name type="scientific">Enterocloster bolteae</name>
    <dbReference type="NCBI Taxonomy" id="208479"/>
    <lineage>
        <taxon>Bacteria</taxon>
        <taxon>Bacillati</taxon>
        <taxon>Bacillota</taxon>
        <taxon>Clostridia</taxon>
        <taxon>Lachnospirales</taxon>
        <taxon>Lachnospiraceae</taxon>
        <taxon>Enterocloster</taxon>
    </lineage>
</organism>
<keyword evidence="3 6" id="KW-0489">Methyltransferase</keyword>
<comment type="subcellular location">
    <subcellularLocation>
        <location evidence="6">Cytoplasm</location>
    </subcellularLocation>
</comment>
<dbReference type="PANTHER" id="PTHR31760">
    <property type="entry name" value="S-ADENOSYL-L-METHIONINE-DEPENDENT METHYLTRANSFERASES SUPERFAMILY PROTEIN"/>
    <property type="match status" value="1"/>
</dbReference>
<reference evidence="7 8" key="1">
    <citation type="submission" date="2018-08" db="EMBL/GenBank/DDBJ databases">
        <title>A genome reference for cultivated species of the human gut microbiota.</title>
        <authorList>
            <person name="Zou Y."/>
            <person name="Xue W."/>
            <person name="Luo G."/>
        </authorList>
    </citation>
    <scope>NUCLEOTIDE SEQUENCE [LARGE SCALE GENOMIC DNA]</scope>
    <source>
        <strain evidence="7 8">AF14-18</strain>
    </source>
</reference>
<comment type="caution">
    <text evidence="7">The sequence shown here is derived from an EMBL/GenBank/DDBJ whole genome shotgun (WGS) entry which is preliminary data.</text>
</comment>
<dbReference type="EC" id="2.1.1.-" evidence="6"/>
<evidence type="ECO:0000256" key="3">
    <source>
        <dbReference type="ARBA" id="ARBA00022603"/>
    </source>
</evidence>
<keyword evidence="1 6" id="KW-0963">Cytoplasm</keyword>